<name>A0ABX1C3H7_9ACTN</name>
<reference evidence="2 3" key="1">
    <citation type="submission" date="2020-03" db="EMBL/GenBank/DDBJ databases">
        <title>WGS of actinomycetes isolated from Thailand.</title>
        <authorList>
            <person name="Thawai C."/>
        </authorList>
    </citation>
    <scope>NUCLEOTIDE SEQUENCE [LARGE SCALE GENOMIC DNA]</scope>
    <source>
        <strain evidence="2 3">PLAI 1-29</strain>
    </source>
</reference>
<dbReference type="RefSeq" id="WP_168103952.1">
    <property type="nucleotide sequence ID" value="NZ_JAATEN010000023.1"/>
</dbReference>
<comment type="caution">
    <text evidence="2">The sequence shown here is derived from an EMBL/GenBank/DDBJ whole genome shotgun (WGS) entry which is preliminary data.</text>
</comment>
<protein>
    <submittedName>
        <fullName evidence="2">Uncharacterized protein</fullName>
    </submittedName>
</protein>
<evidence type="ECO:0000256" key="1">
    <source>
        <dbReference type="SAM" id="MobiDB-lite"/>
    </source>
</evidence>
<proteinExistence type="predicted"/>
<gene>
    <name evidence="2" type="ORF">HCK00_23130</name>
</gene>
<dbReference type="EMBL" id="JAATEN010000023">
    <property type="protein sequence ID" value="NJQ03341.1"/>
    <property type="molecule type" value="Genomic_DNA"/>
</dbReference>
<dbReference type="Proteomes" id="UP000695264">
    <property type="component" value="Unassembled WGS sequence"/>
</dbReference>
<organism evidence="2 3">
    <name type="scientific">Streptomyces zingiberis</name>
    <dbReference type="NCBI Taxonomy" id="2053010"/>
    <lineage>
        <taxon>Bacteria</taxon>
        <taxon>Bacillati</taxon>
        <taxon>Actinomycetota</taxon>
        <taxon>Actinomycetes</taxon>
        <taxon>Kitasatosporales</taxon>
        <taxon>Streptomycetaceae</taxon>
        <taxon>Streptomyces</taxon>
    </lineage>
</organism>
<feature type="region of interest" description="Disordered" evidence="1">
    <location>
        <begin position="163"/>
        <end position="182"/>
    </location>
</feature>
<keyword evidence="3" id="KW-1185">Reference proteome</keyword>
<accession>A0ABX1C3H7</accession>
<sequence length="182" mass="19917">MSDPAEQSLPHRLQQLSLELRSASEYLELLDGTGHVPDPLPVHTLLQHTVTAQRLSARTALLADEFVAHIRARPSEYLSKGLMELVTAATHTCAAASLFAQTAHTAASPQPTPGTPDAESRNWRTVLDHATGRRELRRAYEAVHAAGRHLKTHRDVERFVAGLRAPAPRTPQSSAPRTTPRP</sequence>
<feature type="compositionally biased region" description="Polar residues" evidence="1">
    <location>
        <begin position="170"/>
        <end position="182"/>
    </location>
</feature>
<evidence type="ECO:0000313" key="3">
    <source>
        <dbReference type="Proteomes" id="UP000695264"/>
    </source>
</evidence>
<evidence type="ECO:0000313" key="2">
    <source>
        <dbReference type="EMBL" id="NJQ03341.1"/>
    </source>
</evidence>